<evidence type="ECO:0000256" key="1">
    <source>
        <dbReference type="ARBA" id="ARBA00005505"/>
    </source>
</evidence>
<feature type="non-terminal residue" evidence="11">
    <location>
        <position position="1"/>
    </location>
</feature>
<keyword evidence="6" id="KW-0418">Kinase</keyword>
<dbReference type="PANTHER" id="PTHR22984:SF11">
    <property type="entry name" value="AURORA KINASE-RELATED"/>
    <property type="match status" value="1"/>
</dbReference>
<dbReference type="SUPFAM" id="SSF56112">
    <property type="entry name" value="Protein kinase-like (PK-like)"/>
    <property type="match status" value="1"/>
</dbReference>
<evidence type="ECO:0000256" key="8">
    <source>
        <dbReference type="ARBA" id="ARBA00047899"/>
    </source>
</evidence>
<comment type="caution">
    <text evidence="11">The sequence shown here is derived from an EMBL/GenBank/DDBJ whole genome shotgun (WGS) entry which is preliminary data.</text>
</comment>
<evidence type="ECO:0000313" key="12">
    <source>
        <dbReference type="Proteomes" id="UP001529510"/>
    </source>
</evidence>
<evidence type="ECO:0000256" key="9">
    <source>
        <dbReference type="ARBA" id="ARBA00048679"/>
    </source>
</evidence>
<dbReference type="Pfam" id="PF00069">
    <property type="entry name" value="Pkinase"/>
    <property type="match status" value="1"/>
</dbReference>
<dbReference type="Proteomes" id="UP001529510">
    <property type="component" value="Unassembled WGS sequence"/>
</dbReference>
<evidence type="ECO:0000259" key="10">
    <source>
        <dbReference type="PROSITE" id="PS50011"/>
    </source>
</evidence>
<evidence type="ECO:0000256" key="4">
    <source>
        <dbReference type="ARBA" id="ARBA00022679"/>
    </source>
</evidence>
<dbReference type="PANTHER" id="PTHR22984">
    <property type="entry name" value="SERINE/THREONINE-PROTEIN KINASE PIM"/>
    <property type="match status" value="1"/>
</dbReference>
<keyword evidence="4" id="KW-0808">Transferase</keyword>
<dbReference type="PROSITE" id="PS50011">
    <property type="entry name" value="PROTEIN_KINASE_DOM"/>
    <property type="match status" value="1"/>
</dbReference>
<sequence>DCYPKPVLLEVALLIQANREPRAPEIIQLLDWQEESERYVMVLERPVPCEDLDWFVLSQTTDMKEDLAWVIMRQATTAAQTCCRRGVLHRDLTAESFLINPDTLEVKLINFGCGEVLMDAAYTSFT</sequence>
<accession>A0ABD0PGL3</accession>
<comment type="similarity">
    <text evidence="1">Belongs to the protein kinase superfamily. CAMK Ser/Thr protein kinase family. PIM subfamily.</text>
</comment>
<dbReference type="GO" id="GO:0005524">
    <property type="term" value="F:ATP binding"/>
    <property type="evidence" value="ECO:0007669"/>
    <property type="project" value="UniProtKB-KW"/>
</dbReference>
<evidence type="ECO:0000256" key="3">
    <source>
        <dbReference type="ARBA" id="ARBA00022527"/>
    </source>
</evidence>
<keyword evidence="7" id="KW-0067">ATP-binding</keyword>
<comment type="catalytic activity">
    <reaction evidence="9">
        <text>L-seryl-[protein] + ATP = O-phospho-L-seryl-[protein] + ADP + H(+)</text>
        <dbReference type="Rhea" id="RHEA:17989"/>
        <dbReference type="Rhea" id="RHEA-COMP:9863"/>
        <dbReference type="Rhea" id="RHEA-COMP:11604"/>
        <dbReference type="ChEBI" id="CHEBI:15378"/>
        <dbReference type="ChEBI" id="CHEBI:29999"/>
        <dbReference type="ChEBI" id="CHEBI:30616"/>
        <dbReference type="ChEBI" id="CHEBI:83421"/>
        <dbReference type="ChEBI" id="CHEBI:456216"/>
        <dbReference type="EC" id="2.7.11.1"/>
    </reaction>
</comment>
<evidence type="ECO:0000256" key="5">
    <source>
        <dbReference type="ARBA" id="ARBA00022741"/>
    </source>
</evidence>
<dbReference type="EC" id="2.7.11.1" evidence="2"/>
<dbReference type="InterPro" id="IPR011009">
    <property type="entry name" value="Kinase-like_dom_sf"/>
</dbReference>
<keyword evidence="3" id="KW-0723">Serine/threonine-protein kinase</keyword>
<dbReference type="Gene3D" id="1.10.510.10">
    <property type="entry name" value="Transferase(Phosphotransferase) domain 1"/>
    <property type="match status" value="1"/>
</dbReference>
<dbReference type="InterPro" id="IPR000719">
    <property type="entry name" value="Prot_kinase_dom"/>
</dbReference>
<evidence type="ECO:0000256" key="2">
    <source>
        <dbReference type="ARBA" id="ARBA00012513"/>
    </source>
</evidence>
<gene>
    <name evidence="11" type="ORF">M9458_033486</name>
</gene>
<organism evidence="11 12">
    <name type="scientific">Cirrhinus mrigala</name>
    <name type="common">Mrigala</name>
    <dbReference type="NCBI Taxonomy" id="683832"/>
    <lineage>
        <taxon>Eukaryota</taxon>
        <taxon>Metazoa</taxon>
        <taxon>Chordata</taxon>
        <taxon>Craniata</taxon>
        <taxon>Vertebrata</taxon>
        <taxon>Euteleostomi</taxon>
        <taxon>Actinopterygii</taxon>
        <taxon>Neopterygii</taxon>
        <taxon>Teleostei</taxon>
        <taxon>Ostariophysi</taxon>
        <taxon>Cypriniformes</taxon>
        <taxon>Cyprinidae</taxon>
        <taxon>Labeoninae</taxon>
        <taxon>Labeonini</taxon>
        <taxon>Cirrhinus</taxon>
    </lineage>
</organism>
<comment type="catalytic activity">
    <reaction evidence="8">
        <text>L-threonyl-[protein] + ATP = O-phospho-L-threonyl-[protein] + ADP + H(+)</text>
        <dbReference type="Rhea" id="RHEA:46608"/>
        <dbReference type="Rhea" id="RHEA-COMP:11060"/>
        <dbReference type="Rhea" id="RHEA-COMP:11605"/>
        <dbReference type="ChEBI" id="CHEBI:15378"/>
        <dbReference type="ChEBI" id="CHEBI:30013"/>
        <dbReference type="ChEBI" id="CHEBI:30616"/>
        <dbReference type="ChEBI" id="CHEBI:61977"/>
        <dbReference type="ChEBI" id="CHEBI:456216"/>
        <dbReference type="EC" id="2.7.11.1"/>
    </reaction>
</comment>
<feature type="domain" description="Protein kinase" evidence="10">
    <location>
        <begin position="1"/>
        <end position="126"/>
    </location>
</feature>
<dbReference type="Gene3D" id="3.30.200.20">
    <property type="entry name" value="Phosphorylase Kinase, domain 1"/>
    <property type="match status" value="1"/>
</dbReference>
<dbReference type="InterPro" id="IPR051138">
    <property type="entry name" value="PIM_Ser/Thr_kinase"/>
</dbReference>
<reference evidence="11 12" key="1">
    <citation type="submission" date="2024-05" db="EMBL/GenBank/DDBJ databases">
        <title>Genome sequencing and assembly of Indian major carp, Cirrhinus mrigala (Hamilton, 1822).</title>
        <authorList>
            <person name="Mohindra V."/>
            <person name="Chowdhury L.M."/>
            <person name="Lal K."/>
            <person name="Jena J.K."/>
        </authorList>
    </citation>
    <scope>NUCLEOTIDE SEQUENCE [LARGE SCALE GENOMIC DNA]</scope>
    <source>
        <strain evidence="11">CM1030</strain>
        <tissue evidence="11">Blood</tissue>
    </source>
</reference>
<dbReference type="AlphaFoldDB" id="A0ABD0PGL3"/>
<proteinExistence type="inferred from homology"/>
<dbReference type="GO" id="GO:0004674">
    <property type="term" value="F:protein serine/threonine kinase activity"/>
    <property type="evidence" value="ECO:0007669"/>
    <property type="project" value="UniProtKB-KW"/>
</dbReference>
<evidence type="ECO:0000256" key="6">
    <source>
        <dbReference type="ARBA" id="ARBA00022777"/>
    </source>
</evidence>
<keyword evidence="5" id="KW-0547">Nucleotide-binding</keyword>
<name>A0ABD0PGL3_CIRMR</name>
<keyword evidence="12" id="KW-1185">Reference proteome</keyword>
<protein>
    <recommendedName>
        <fullName evidence="2">non-specific serine/threonine protein kinase</fullName>
        <ecNumber evidence="2">2.7.11.1</ecNumber>
    </recommendedName>
</protein>
<evidence type="ECO:0000313" key="11">
    <source>
        <dbReference type="EMBL" id="KAL0173175.1"/>
    </source>
</evidence>
<dbReference type="EMBL" id="JAMKFB020000016">
    <property type="protein sequence ID" value="KAL0173175.1"/>
    <property type="molecule type" value="Genomic_DNA"/>
</dbReference>
<feature type="non-terminal residue" evidence="11">
    <location>
        <position position="126"/>
    </location>
</feature>
<evidence type="ECO:0000256" key="7">
    <source>
        <dbReference type="ARBA" id="ARBA00022840"/>
    </source>
</evidence>